<organism evidence="3 4">
    <name type="scientific">Ligilactobacillus acidipiscis</name>
    <dbReference type="NCBI Taxonomy" id="89059"/>
    <lineage>
        <taxon>Bacteria</taxon>
        <taxon>Bacillati</taxon>
        <taxon>Bacillota</taxon>
        <taxon>Bacilli</taxon>
        <taxon>Lactobacillales</taxon>
        <taxon>Lactobacillaceae</taxon>
        <taxon>Ligilactobacillus</taxon>
    </lineage>
</organism>
<dbReference type="InterPro" id="IPR003848">
    <property type="entry name" value="DUF218"/>
</dbReference>
<dbReference type="EMBL" id="DYXG01000126">
    <property type="protein sequence ID" value="HJE98405.1"/>
    <property type="molecule type" value="Genomic_DNA"/>
</dbReference>
<sequence length="316" mass="35341">MALLVGGVTMITVIEMSNIKWLNSLLIWTLVIISIPLLLLYTLQGVLLLWNAFTVWRKESHTLGNMLTLGLGIMVIVILPLMRAIDQDLFPKNSVTLYNAFVVPVIFYFVFWFLAFITSFLLTRLYRPHYDQDYIIVLGAGLLNGDQVSPLLASRIQRALDFAAAQEKKTGQYPWLIFSGGQGGDETIPEGVAMKQYALAHGAHPDKCLAEKESQNTYENMAFSKKILTGKQIDLNKGLFSTSDYHTFRAAGYARYVGLHIDGIGAKTSNFFIPNAFLREYIALMANHKKAHFIALLLILLVSAVNFLVGNGLQLF</sequence>
<dbReference type="Gene3D" id="3.40.50.620">
    <property type="entry name" value="HUPs"/>
    <property type="match status" value="1"/>
</dbReference>
<feature type="transmembrane region" description="Helical" evidence="1">
    <location>
        <begin position="25"/>
        <end position="50"/>
    </location>
</feature>
<evidence type="ECO:0000313" key="3">
    <source>
        <dbReference type="EMBL" id="HJE98405.1"/>
    </source>
</evidence>
<dbReference type="Proteomes" id="UP000707535">
    <property type="component" value="Unassembled WGS sequence"/>
</dbReference>
<dbReference type="InterPro" id="IPR051599">
    <property type="entry name" value="Cell_Envelope_Assoc"/>
</dbReference>
<dbReference type="CDD" id="cd06259">
    <property type="entry name" value="YdcF-like"/>
    <property type="match status" value="1"/>
</dbReference>
<dbReference type="GO" id="GO:0043164">
    <property type="term" value="P:Gram-negative-bacterium-type cell wall biogenesis"/>
    <property type="evidence" value="ECO:0007669"/>
    <property type="project" value="TreeGrafter"/>
</dbReference>
<keyword evidence="1" id="KW-0812">Transmembrane</keyword>
<dbReference type="PANTHER" id="PTHR30336:SF18">
    <property type="entry name" value="MEMBRANE PROTEIN"/>
    <property type="match status" value="1"/>
</dbReference>
<feature type="transmembrane region" description="Helical" evidence="1">
    <location>
        <begin position="97"/>
        <end position="122"/>
    </location>
</feature>
<feature type="transmembrane region" description="Helical" evidence="1">
    <location>
        <begin position="62"/>
        <end position="85"/>
    </location>
</feature>
<dbReference type="GO" id="GO:0005886">
    <property type="term" value="C:plasma membrane"/>
    <property type="evidence" value="ECO:0007669"/>
    <property type="project" value="TreeGrafter"/>
</dbReference>
<proteinExistence type="predicted"/>
<gene>
    <name evidence="3" type="ORF">K8V00_12385</name>
</gene>
<reference evidence="3" key="1">
    <citation type="journal article" date="2021" name="PeerJ">
        <title>Extensive microbial diversity within the chicken gut microbiome revealed by metagenomics and culture.</title>
        <authorList>
            <person name="Gilroy R."/>
            <person name="Ravi A."/>
            <person name="Getino M."/>
            <person name="Pursley I."/>
            <person name="Horton D.L."/>
            <person name="Alikhan N.F."/>
            <person name="Baker D."/>
            <person name="Gharbi K."/>
            <person name="Hall N."/>
            <person name="Watson M."/>
            <person name="Adriaenssens E.M."/>
            <person name="Foster-Nyarko E."/>
            <person name="Jarju S."/>
            <person name="Secka A."/>
            <person name="Antonio M."/>
            <person name="Oren A."/>
            <person name="Chaudhuri R.R."/>
            <person name="La Ragione R."/>
            <person name="Hildebrand F."/>
            <person name="Pallen M.J."/>
        </authorList>
    </citation>
    <scope>NUCLEOTIDE SEQUENCE</scope>
    <source>
        <strain evidence="3">CHK174-6876</strain>
    </source>
</reference>
<evidence type="ECO:0000256" key="1">
    <source>
        <dbReference type="SAM" id="Phobius"/>
    </source>
</evidence>
<accession>A0A921FAI2</accession>
<protein>
    <submittedName>
        <fullName evidence="3">YdcF family protein</fullName>
    </submittedName>
</protein>
<evidence type="ECO:0000259" key="2">
    <source>
        <dbReference type="Pfam" id="PF02698"/>
    </source>
</evidence>
<keyword evidence="1" id="KW-1133">Transmembrane helix</keyword>
<dbReference type="Pfam" id="PF02698">
    <property type="entry name" value="DUF218"/>
    <property type="match status" value="1"/>
</dbReference>
<dbReference type="InterPro" id="IPR014729">
    <property type="entry name" value="Rossmann-like_a/b/a_fold"/>
</dbReference>
<comment type="caution">
    <text evidence="3">The sequence shown here is derived from an EMBL/GenBank/DDBJ whole genome shotgun (WGS) entry which is preliminary data.</text>
</comment>
<dbReference type="AlphaFoldDB" id="A0A921FAI2"/>
<feature type="transmembrane region" description="Helical" evidence="1">
    <location>
        <begin position="293"/>
        <end position="313"/>
    </location>
</feature>
<name>A0A921FAI2_9LACO</name>
<dbReference type="PANTHER" id="PTHR30336">
    <property type="entry name" value="INNER MEMBRANE PROTEIN, PROBABLE PERMEASE"/>
    <property type="match status" value="1"/>
</dbReference>
<keyword evidence="1" id="KW-0472">Membrane</keyword>
<feature type="domain" description="DUF218" evidence="2">
    <location>
        <begin position="133"/>
        <end position="283"/>
    </location>
</feature>
<evidence type="ECO:0000313" key="4">
    <source>
        <dbReference type="Proteomes" id="UP000707535"/>
    </source>
</evidence>
<reference evidence="3" key="2">
    <citation type="submission" date="2021-09" db="EMBL/GenBank/DDBJ databases">
        <authorList>
            <person name="Gilroy R."/>
        </authorList>
    </citation>
    <scope>NUCLEOTIDE SEQUENCE</scope>
    <source>
        <strain evidence="3">CHK174-6876</strain>
    </source>
</reference>
<dbReference type="GO" id="GO:0000270">
    <property type="term" value="P:peptidoglycan metabolic process"/>
    <property type="evidence" value="ECO:0007669"/>
    <property type="project" value="TreeGrafter"/>
</dbReference>